<keyword evidence="6" id="KW-1185">Reference proteome</keyword>
<feature type="coiled-coil region" evidence="1">
    <location>
        <begin position="50"/>
        <end position="84"/>
    </location>
</feature>
<evidence type="ECO:0000313" key="2">
    <source>
        <dbReference type="EMBL" id="CAI9940665.1"/>
    </source>
</evidence>
<name>A0AA86PJ25_9EUKA</name>
<dbReference type="EMBL" id="CATOUU010000831">
    <property type="protein sequence ID" value="CAI9951994.1"/>
    <property type="molecule type" value="Genomic_DNA"/>
</dbReference>
<organism evidence="2">
    <name type="scientific">Hexamita inflata</name>
    <dbReference type="NCBI Taxonomy" id="28002"/>
    <lineage>
        <taxon>Eukaryota</taxon>
        <taxon>Metamonada</taxon>
        <taxon>Diplomonadida</taxon>
        <taxon>Hexamitidae</taxon>
        <taxon>Hexamitinae</taxon>
        <taxon>Hexamita</taxon>
    </lineage>
</organism>
<dbReference type="EMBL" id="CAXDID020000014">
    <property type="protein sequence ID" value="CAL5981769.1"/>
    <property type="molecule type" value="Genomic_DNA"/>
</dbReference>
<proteinExistence type="predicted"/>
<keyword evidence="1" id="KW-0175">Coiled coil</keyword>
<evidence type="ECO:0000313" key="4">
    <source>
        <dbReference type="EMBL" id="CAL5981769.1"/>
    </source>
</evidence>
<gene>
    <name evidence="5" type="ORF">HINF_LOCUS25679</name>
    <name evidence="2" type="ORF">HINF_LOCUS28310</name>
    <name evidence="3" type="ORF">HINF_LOCUS39639</name>
    <name evidence="4" type="ORF">HINF_LOCUS6809</name>
</gene>
<dbReference type="Proteomes" id="UP001642409">
    <property type="component" value="Unassembled WGS sequence"/>
</dbReference>
<reference evidence="2" key="1">
    <citation type="submission" date="2023-06" db="EMBL/GenBank/DDBJ databases">
        <authorList>
            <person name="Kurt Z."/>
        </authorList>
    </citation>
    <scope>NUCLEOTIDE SEQUENCE</scope>
</reference>
<dbReference type="EMBL" id="CAXDID020000077">
    <property type="protein sequence ID" value="CAL6016798.1"/>
    <property type="molecule type" value="Genomic_DNA"/>
</dbReference>
<comment type="caution">
    <text evidence="2">The sequence shown here is derived from an EMBL/GenBank/DDBJ whole genome shotgun (WGS) entry which is preliminary data.</text>
</comment>
<evidence type="ECO:0000313" key="6">
    <source>
        <dbReference type="Proteomes" id="UP001642409"/>
    </source>
</evidence>
<sequence length="520" mass="61126">MDISSLYTHPFLDKLELLEQKSSLQEFSVGIKLVVCEQKLQAHRSILQQLKLMKMNSLQLKEDYKKLNETIQLQNESAKQLKIMNAQIDNSKLSLTTIQNLTNIEEDIKTLQLFITGTTDTQNLDKQTHLLTSQFVKLNDQQKLTELIKRHQINQIKNQKQGTLGGIWSQFNNKVLEAELSSLCAYLDLCTGNQALYQFLACYQPVRYKQLVLQLINRKKLHLNTDVYECVYDFYNQYKKMRLDLCMQLGSQSENYILFSMLQQQFLTHFLLQLENVTLHNNQKYMDKLLQFLAKSGQICAVLEFFTHLKCDLDLQVTQLSEQIPQIIQGFPTMFQTPISCESTKAQNEMELVKQLTTTIKKSLVSKITSLDNELFINPFVIQVITDQTSFTELQLIFANKFNSFISEIDFNANFLEEKEKMIKIFDTFKDLKTKFTCDYQNIEENIKKTQQKYLFKVIDTQKNKKVNLHEIKIEWEWIKKCGIADLEWEKVWARIQEEHKEVKEELQVYEFDIGVPEIK</sequence>
<dbReference type="AlphaFoldDB" id="A0AA86PJ25"/>
<protein>
    <submittedName>
        <fullName evidence="2">Uncharacterized protein</fullName>
    </submittedName>
</protein>
<evidence type="ECO:0000256" key="1">
    <source>
        <dbReference type="SAM" id="Coils"/>
    </source>
</evidence>
<reference evidence="4 6" key="2">
    <citation type="submission" date="2024-07" db="EMBL/GenBank/DDBJ databases">
        <authorList>
            <person name="Akdeniz Z."/>
        </authorList>
    </citation>
    <scope>NUCLEOTIDE SEQUENCE [LARGE SCALE GENOMIC DNA]</scope>
</reference>
<accession>A0AA86PJ25</accession>
<dbReference type="EMBL" id="CATOUU010000681">
    <property type="protein sequence ID" value="CAI9940665.1"/>
    <property type="molecule type" value="Genomic_DNA"/>
</dbReference>
<evidence type="ECO:0000313" key="3">
    <source>
        <dbReference type="EMBL" id="CAI9951994.1"/>
    </source>
</evidence>
<evidence type="ECO:0000313" key="5">
    <source>
        <dbReference type="EMBL" id="CAL6016798.1"/>
    </source>
</evidence>